<evidence type="ECO:0000313" key="1">
    <source>
        <dbReference type="EMBL" id="KIM70820.1"/>
    </source>
</evidence>
<protein>
    <recommendedName>
        <fullName evidence="3">F-box domain-containing protein</fullName>
    </recommendedName>
</protein>
<dbReference type="GO" id="GO:0005096">
    <property type="term" value="F:GTPase activator activity"/>
    <property type="evidence" value="ECO:0007669"/>
    <property type="project" value="InterPro"/>
</dbReference>
<keyword evidence="2" id="KW-1185">Reference proteome</keyword>
<proteinExistence type="predicted"/>
<evidence type="ECO:0008006" key="3">
    <source>
        <dbReference type="Google" id="ProtNLM"/>
    </source>
</evidence>
<organism evidence="1 2">
    <name type="scientific">Scleroderma citrinum Foug A</name>
    <dbReference type="NCBI Taxonomy" id="1036808"/>
    <lineage>
        <taxon>Eukaryota</taxon>
        <taxon>Fungi</taxon>
        <taxon>Dikarya</taxon>
        <taxon>Basidiomycota</taxon>
        <taxon>Agaricomycotina</taxon>
        <taxon>Agaricomycetes</taxon>
        <taxon>Agaricomycetidae</taxon>
        <taxon>Boletales</taxon>
        <taxon>Sclerodermatineae</taxon>
        <taxon>Sclerodermataceae</taxon>
        <taxon>Scleroderma</taxon>
    </lineage>
</organism>
<dbReference type="HOGENOM" id="CLU_028411_0_0_1"/>
<dbReference type="InterPro" id="IPR027038">
    <property type="entry name" value="RanGap"/>
</dbReference>
<dbReference type="GO" id="GO:0005829">
    <property type="term" value="C:cytosol"/>
    <property type="evidence" value="ECO:0007669"/>
    <property type="project" value="TreeGrafter"/>
</dbReference>
<evidence type="ECO:0000313" key="2">
    <source>
        <dbReference type="Proteomes" id="UP000053989"/>
    </source>
</evidence>
<dbReference type="PANTHER" id="PTHR24113:SF15">
    <property type="entry name" value="NACHT DOMAIN-CONTAINING PROTEIN"/>
    <property type="match status" value="1"/>
</dbReference>
<dbReference type="AlphaFoldDB" id="A0A0C3EDS1"/>
<name>A0A0C3EDS1_9AGAM</name>
<dbReference type="GO" id="GO:0031267">
    <property type="term" value="F:small GTPase binding"/>
    <property type="evidence" value="ECO:0007669"/>
    <property type="project" value="TreeGrafter"/>
</dbReference>
<accession>A0A0C3EDS1</accession>
<reference evidence="2" key="2">
    <citation type="submission" date="2015-01" db="EMBL/GenBank/DDBJ databases">
        <title>Evolutionary Origins and Diversification of the Mycorrhizal Mutualists.</title>
        <authorList>
            <consortium name="DOE Joint Genome Institute"/>
            <consortium name="Mycorrhizal Genomics Consortium"/>
            <person name="Kohler A."/>
            <person name="Kuo A."/>
            <person name="Nagy L.G."/>
            <person name="Floudas D."/>
            <person name="Copeland A."/>
            <person name="Barry K.W."/>
            <person name="Cichocki N."/>
            <person name="Veneault-Fourrey C."/>
            <person name="LaButti K."/>
            <person name="Lindquist E.A."/>
            <person name="Lipzen A."/>
            <person name="Lundell T."/>
            <person name="Morin E."/>
            <person name="Murat C."/>
            <person name="Riley R."/>
            <person name="Ohm R."/>
            <person name="Sun H."/>
            <person name="Tunlid A."/>
            <person name="Henrissat B."/>
            <person name="Grigoriev I.V."/>
            <person name="Hibbett D.S."/>
            <person name="Martin F."/>
        </authorList>
    </citation>
    <scope>NUCLEOTIDE SEQUENCE [LARGE SCALE GENOMIC DNA]</scope>
    <source>
        <strain evidence="2">Foug A</strain>
    </source>
</reference>
<reference evidence="1 2" key="1">
    <citation type="submission" date="2014-04" db="EMBL/GenBank/DDBJ databases">
        <authorList>
            <consortium name="DOE Joint Genome Institute"/>
            <person name="Kuo A."/>
            <person name="Kohler A."/>
            <person name="Nagy L.G."/>
            <person name="Floudas D."/>
            <person name="Copeland A."/>
            <person name="Barry K.W."/>
            <person name="Cichocki N."/>
            <person name="Veneault-Fourrey C."/>
            <person name="LaButti K."/>
            <person name="Lindquist E.A."/>
            <person name="Lipzen A."/>
            <person name="Lundell T."/>
            <person name="Morin E."/>
            <person name="Murat C."/>
            <person name="Sun H."/>
            <person name="Tunlid A."/>
            <person name="Henrissat B."/>
            <person name="Grigoriev I.V."/>
            <person name="Hibbett D.S."/>
            <person name="Martin F."/>
            <person name="Nordberg H.P."/>
            <person name="Cantor M.N."/>
            <person name="Hua S.X."/>
        </authorList>
    </citation>
    <scope>NUCLEOTIDE SEQUENCE [LARGE SCALE GENOMIC DNA]</scope>
    <source>
        <strain evidence="1 2">Foug A</strain>
    </source>
</reference>
<dbReference type="SUPFAM" id="SSF52047">
    <property type="entry name" value="RNI-like"/>
    <property type="match status" value="1"/>
</dbReference>
<gene>
    <name evidence="1" type="ORF">SCLCIDRAFT_18836</name>
</gene>
<dbReference type="EMBL" id="KN822004">
    <property type="protein sequence ID" value="KIM70820.1"/>
    <property type="molecule type" value="Genomic_DNA"/>
</dbReference>
<dbReference type="InterPro" id="IPR032675">
    <property type="entry name" value="LRR_dom_sf"/>
</dbReference>
<dbReference type="GO" id="GO:0048471">
    <property type="term" value="C:perinuclear region of cytoplasm"/>
    <property type="evidence" value="ECO:0007669"/>
    <property type="project" value="TreeGrafter"/>
</dbReference>
<dbReference type="Proteomes" id="UP000053989">
    <property type="component" value="Unassembled WGS sequence"/>
</dbReference>
<dbReference type="GO" id="GO:0006913">
    <property type="term" value="P:nucleocytoplasmic transport"/>
    <property type="evidence" value="ECO:0007669"/>
    <property type="project" value="TreeGrafter"/>
</dbReference>
<dbReference type="SMART" id="SM00368">
    <property type="entry name" value="LRR_RI"/>
    <property type="match status" value="3"/>
</dbReference>
<dbReference type="InParanoid" id="A0A0C3EDS1"/>
<dbReference type="OrthoDB" id="120976at2759"/>
<sequence>MEPPHSNSTGTLPIIVKPISLSNRQRFSHVDEGLCGVVGAQKVISLLSSRHIVISLNHNSLGDDGTCQLFAYLCSTEGSKHRATITEIDLTNNNIGCKGLQAIAEFVRGNDVLEVLWLTNNALTPDPVTLASFANALNSSRLRLLSVTGNSQLGDLFLDRFLPLLRSRSLGELHINAIGLTPRGASAIAAWVTRSKAMDNQGMCYLHTLKCSGNNLGVRGVWEVIRAIEKGNWALNKVEMYANQLTEPQLQIIAIQSSSTSDQPPSIPETEEAWKDCQRGLQRVIMRNHYWRRQTGKEACNLLRYARSLLMCSKLLSTPSAPSHLSPNSNPSPTSTILFPFFALPNELKLYILALFAPSLSSMQRIRVYNYASDPKTLPPLAPNFRQGAGKGYRSSLEMTCKLSSPDGRFVATGMGLQCREQEQAKFLEAVGCCSYEPEPKGQLDRGSL</sequence>
<dbReference type="STRING" id="1036808.A0A0C3EDS1"/>
<dbReference type="GO" id="GO:0005634">
    <property type="term" value="C:nucleus"/>
    <property type="evidence" value="ECO:0007669"/>
    <property type="project" value="TreeGrafter"/>
</dbReference>
<dbReference type="Gene3D" id="3.80.10.10">
    <property type="entry name" value="Ribonuclease Inhibitor"/>
    <property type="match status" value="1"/>
</dbReference>
<dbReference type="PANTHER" id="PTHR24113">
    <property type="entry name" value="RAN GTPASE-ACTIVATING PROTEIN 1"/>
    <property type="match status" value="1"/>
</dbReference>